<keyword evidence="2" id="KW-0614">Plasmid</keyword>
<dbReference type="OrthoDB" id="8447902at2"/>
<keyword evidence="1" id="KW-0472">Membrane</keyword>
<geneLocation type="plasmid" evidence="2 3">
    <name>pMRAD08</name>
</geneLocation>
<feature type="transmembrane region" description="Helical" evidence="1">
    <location>
        <begin position="38"/>
        <end position="60"/>
    </location>
</feature>
<organism evidence="2 3">
    <name type="scientific">Methylobacterium radiotolerans (strain ATCC 27329 / DSM 1819 / JCM 2831 / NBRC 15690 / NCIMB 10815 / 0-1)</name>
    <dbReference type="NCBI Taxonomy" id="426355"/>
    <lineage>
        <taxon>Bacteria</taxon>
        <taxon>Pseudomonadati</taxon>
        <taxon>Pseudomonadota</taxon>
        <taxon>Alphaproteobacteria</taxon>
        <taxon>Hyphomicrobiales</taxon>
        <taxon>Methylobacteriaceae</taxon>
        <taxon>Methylobacterium</taxon>
    </lineage>
</organism>
<evidence type="ECO:0000256" key="1">
    <source>
        <dbReference type="SAM" id="Phobius"/>
    </source>
</evidence>
<protein>
    <submittedName>
        <fullName evidence="2">Uncharacterized protein</fullName>
    </submittedName>
</protein>
<sequence length="203" mass="23507">MKLDAFIFQIVLLFLPGVVWARMDVAWARRSKPTDVEFFTLAFLYGVVSYVLLYLVYYFWGVDFELVKFDGTALFNPSVIKEVIQATAISFFCGVLWLYASNYKLVAWLLQTIRATKRFGDEDVWDYTFNSKSKTVNYAHVRDFEQKLLYAGYVSAFSESGDVREIVLSDAVVYDFASIEQYRMPVIYLARKSDNITIEFPAP</sequence>
<evidence type="ECO:0000313" key="2">
    <source>
        <dbReference type="EMBL" id="ACB28446.1"/>
    </source>
</evidence>
<feature type="transmembrane region" description="Helical" evidence="1">
    <location>
        <begin position="80"/>
        <end position="100"/>
    </location>
</feature>
<keyword evidence="1" id="KW-0812">Transmembrane</keyword>
<dbReference type="HOGENOM" id="CLU_103739_0_0_5"/>
<gene>
    <name evidence="2" type="ordered locus">Mrad2831_6534</name>
</gene>
<evidence type="ECO:0000313" key="3">
    <source>
        <dbReference type="Proteomes" id="UP000006589"/>
    </source>
</evidence>
<accession>B1MAC1</accession>
<dbReference type="Proteomes" id="UP000006589">
    <property type="component" value="Plasmid pMRAD08"/>
</dbReference>
<proteinExistence type="predicted"/>
<reference evidence="2 3" key="1">
    <citation type="submission" date="2008-03" db="EMBL/GenBank/DDBJ databases">
        <title>Complete sequence of plasmid8 of Methylobacterium radiotolerans JCM 2831.</title>
        <authorList>
            <consortium name="US DOE Joint Genome Institute"/>
            <person name="Copeland A."/>
            <person name="Lucas S."/>
            <person name="Lapidus A."/>
            <person name="Glavina del Rio T."/>
            <person name="Dalin E."/>
            <person name="Tice H."/>
            <person name="Bruce D."/>
            <person name="Goodwin L."/>
            <person name="Pitluck S."/>
            <person name="Kiss H."/>
            <person name="Brettin T."/>
            <person name="Detter J.C."/>
            <person name="Han C."/>
            <person name="Kuske C.R."/>
            <person name="Schmutz J."/>
            <person name="Larimer F."/>
            <person name="Land M."/>
            <person name="Hauser L."/>
            <person name="Kyrpides N."/>
            <person name="Mikhailova N."/>
            <person name="Marx C.J."/>
            <person name="Richardson P."/>
        </authorList>
    </citation>
    <scope>NUCLEOTIDE SEQUENCE [LARGE SCALE GENOMIC DNA]</scope>
    <source>
        <strain evidence="3">ATCC 27329 / DSM 1819 / JCM 2831 / NBRC 15690 / NCIMB 10815 / 0-1</strain>
        <plasmid evidence="3">Plasmid pMRAD08</plasmid>
    </source>
</reference>
<dbReference type="KEGG" id="mrd:Mrad2831_6534"/>
<dbReference type="RefSeq" id="WP_012327512.1">
    <property type="nucleotide sequence ID" value="NC_010507.1"/>
</dbReference>
<dbReference type="AlphaFoldDB" id="B1MAC1"/>
<dbReference type="GeneID" id="6141864"/>
<keyword evidence="1" id="KW-1133">Transmembrane helix</keyword>
<feature type="transmembrane region" description="Helical" evidence="1">
    <location>
        <begin position="6"/>
        <end position="26"/>
    </location>
</feature>
<dbReference type="EMBL" id="CP001009">
    <property type="protein sequence ID" value="ACB28446.1"/>
    <property type="molecule type" value="Genomic_DNA"/>
</dbReference>
<name>B1MAC1_METRJ</name>